<evidence type="ECO:0000313" key="2">
    <source>
        <dbReference type="EMBL" id="UJF33373.1"/>
    </source>
</evidence>
<dbReference type="RefSeq" id="WP_235119732.1">
    <property type="nucleotide sequence ID" value="NZ_CP090978.1"/>
</dbReference>
<feature type="transmembrane region" description="Helical" evidence="1">
    <location>
        <begin position="175"/>
        <end position="193"/>
    </location>
</feature>
<reference evidence="2 3" key="1">
    <citation type="journal article" date="2024" name="Int. J. Syst. Evol. Microbiol.">
        <title>Paenibacillus hexagrammi sp. nov., a novel bacterium isolated from the gut content of Hexagrammos agrammus.</title>
        <authorList>
            <person name="Jung H.K."/>
            <person name="Kim D.G."/>
            <person name="Zin H."/>
            <person name="Park J."/>
            <person name="Jung H."/>
            <person name="Kim Y.O."/>
            <person name="Kong H.J."/>
            <person name="Kim J.W."/>
            <person name="Kim Y.S."/>
        </authorList>
    </citation>
    <scope>NUCLEOTIDE SEQUENCE [LARGE SCALE GENOMIC DNA]</scope>
    <source>
        <strain evidence="2 3">YPD9-1</strain>
    </source>
</reference>
<accession>A0ABY3SIQ5</accession>
<dbReference type="EMBL" id="CP090978">
    <property type="protein sequence ID" value="UJF33373.1"/>
    <property type="molecule type" value="Genomic_DNA"/>
</dbReference>
<dbReference type="Pfam" id="PF11193">
    <property type="entry name" value="DUF2812"/>
    <property type="match status" value="1"/>
</dbReference>
<keyword evidence="1" id="KW-0812">Transmembrane</keyword>
<keyword evidence="1" id="KW-0472">Membrane</keyword>
<keyword evidence="1" id="KW-1133">Transmembrane helix</keyword>
<dbReference type="Proteomes" id="UP001649230">
    <property type="component" value="Chromosome"/>
</dbReference>
<dbReference type="InterPro" id="IPR021359">
    <property type="entry name" value="DUF2812"/>
</dbReference>
<feature type="transmembrane region" description="Helical" evidence="1">
    <location>
        <begin position="114"/>
        <end position="135"/>
    </location>
</feature>
<proteinExistence type="predicted"/>
<protein>
    <submittedName>
        <fullName evidence="2">DUF2812 domain-containing protein</fullName>
    </submittedName>
</protein>
<evidence type="ECO:0000313" key="3">
    <source>
        <dbReference type="Proteomes" id="UP001649230"/>
    </source>
</evidence>
<sequence>MKQFKFFTNFDKEESWLNDMASQGYRFTKKTLFGYEFEPGKRENTVIKMDYRIFKHQEDFEDYCALFEDSGWEHRSGTKSSGYQYFYKADEHGSEEIFSDVHSKAGRYKRLSEMWATLACVFIPILAELISTGSIDPGVLVNPKSLYYTPGLWQLNGMTFWRAFLFETPFALGRGFIWLFLVCMIVMYLYFAMKAGKQYRKSKQE</sequence>
<name>A0ABY3SIQ5_9BACL</name>
<gene>
    <name evidence="2" type="ORF">L0M14_28330</name>
</gene>
<keyword evidence="3" id="KW-1185">Reference proteome</keyword>
<organism evidence="2 3">
    <name type="scientific">Paenibacillus hexagrammi</name>
    <dbReference type="NCBI Taxonomy" id="2908839"/>
    <lineage>
        <taxon>Bacteria</taxon>
        <taxon>Bacillati</taxon>
        <taxon>Bacillota</taxon>
        <taxon>Bacilli</taxon>
        <taxon>Bacillales</taxon>
        <taxon>Paenibacillaceae</taxon>
        <taxon>Paenibacillus</taxon>
    </lineage>
</organism>
<evidence type="ECO:0000256" key="1">
    <source>
        <dbReference type="SAM" id="Phobius"/>
    </source>
</evidence>